<dbReference type="AlphaFoldDB" id="A0A1H9QYX1"/>
<evidence type="ECO:0000256" key="10">
    <source>
        <dbReference type="SAM" id="Coils"/>
    </source>
</evidence>
<dbReference type="PANTHER" id="PTHR32089">
    <property type="entry name" value="METHYL-ACCEPTING CHEMOTAXIS PROTEIN MCPB"/>
    <property type="match status" value="1"/>
</dbReference>
<keyword evidence="3" id="KW-0145">Chemotaxis</keyword>
<name>A0A1H9QYX1_9FIRM</name>
<feature type="coiled-coil region" evidence="10">
    <location>
        <begin position="417"/>
        <end position="465"/>
    </location>
</feature>
<feature type="region of interest" description="Disordered" evidence="11">
    <location>
        <begin position="381"/>
        <end position="406"/>
    </location>
</feature>
<evidence type="ECO:0000256" key="9">
    <source>
        <dbReference type="PROSITE-ProRule" id="PRU00284"/>
    </source>
</evidence>
<dbReference type="GO" id="GO:0007165">
    <property type="term" value="P:signal transduction"/>
    <property type="evidence" value="ECO:0007669"/>
    <property type="project" value="UniProtKB-KW"/>
</dbReference>
<keyword evidence="2" id="KW-1003">Cell membrane</keyword>
<dbReference type="InterPro" id="IPR004089">
    <property type="entry name" value="MCPsignal_dom"/>
</dbReference>
<dbReference type="SUPFAM" id="SSF58104">
    <property type="entry name" value="Methyl-accepting chemotaxis protein (MCP) signaling domain"/>
    <property type="match status" value="1"/>
</dbReference>
<evidence type="ECO:0000259" key="13">
    <source>
        <dbReference type="PROSITE" id="PS50111"/>
    </source>
</evidence>
<dbReference type="Proteomes" id="UP000182471">
    <property type="component" value="Unassembled WGS sequence"/>
</dbReference>
<organism evidence="15 16">
    <name type="scientific">Lachnobacterium bovis</name>
    <dbReference type="NCBI Taxonomy" id="140626"/>
    <lineage>
        <taxon>Bacteria</taxon>
        <taxon>Bacillati</taxon>
        <taxon>Bacillota</taxon>
        <taxon>Clostridia</taxon>
        <taxon>Lachnospirales</taxon>
        <taxon>Lachnospiraceae</taxon>
        <taxon>Lachnobacterium</taxon>
    </lineage>
</organism>
<evidence type="ECO:0000256" key="12">
    <source>
        <dbReference type="SAM" id="Phobius"/>
    </source>
</evidence>
<evidence type="ECO:0000256" key="3">
    <source>
        <dbReference type="ARBA" id="ARBA00022500"/>
    </source>
</evidence>
<dbReference type="Gene3D" id="1.10.287.950">
    <property type="entry name" value="Methyl-accepting chemotaxis protein"/>
    <property type="match status" value="1"/>
</dbReference>
<dbReference type="Pfam" id="PF00672">
    <property type="entry name" value="HAMP"/>
    <property type="match status" value="1"/>
</dbReference>
<dbReference type="Pfam" id="PF00015">
    <property type="entry name" value="MCPsignal"/>
    <property type="match status" value="1"/>
</dbReference>
<evidence type="ECO:0000256" key="6">
    <source>
        <dbReference type="ARBA" id="ARBA00023136"/>
    </source>
</evidence>
<dbReference type="SMART" id="SM00283">
    <property type="entry name" value="MA"/>
    <property type="match status" value="1"/>
</dbReference>
<evidence type="ECO:0000256" key="11">
    <source>
        <dbReference type="SAM" id="MobiDB-lite"/>
    </source>
</evidence>
<dbReference type="EMBL" id="FOGW01000007">
    <property type="protein sequence ID" value="SER65674.1"/>
    <property type="molecule type" value="Genomic_DNA"/>
</dbReference>
<dbReference type="CDD" id="cd18773">
    <property type="entry name" value="PDC1_HK_sensor"/>
    <property type="match status" value="1"/>
</dbReference>
<dbReference type="GO" id="GO:0006935">
    <property type="term" value="P:chemotaxis"/>
    <property type="evidence" value="ECO:0007669"/>
    <property type="project" value="UniProtKB-KW"/>
</dbReference>
<evidence type="ECO:0000256" key="8">
    <source>
        <dbReference type="ARBA" id="ARBA00029447"/>
    </source>
</evidence>
<evidence type="ECO:0000256" key="4">
    <source>
        <dbReference type="ARBA" id="ARBA00022692"/>
    </source>
</evidence>
<keyword evidence="16" id="KW-1185">Reference proteome</keyword>
<dbReference type="InterPro" id="IPR003660">
    <property type="entry name" value="HAMP_dom"/>
</dbReference>
<protein>
    <submittedName>
        <fullName evidence="15">Methyl-accepting chemotaxis protein</fullName>
    </submittedName>
</protein>
<feature type="domain" description="Methyl-accepting transducer" evidence="13">
    <location>
        <begin position="374"/>
        <end position="638"/>
    </location>
</feature>
<proteinExistence type="inferred from homology"/>
<dbReference type="Gene3D" id="3.30.450.20">
    <property type="entry name" value="PAS domain"/>
    <property type="match status" value="2"/>
</dbReference>
<keyword evidence="6 12" id="KW-0472">Membrane</keyword>
<evidence type="ECO:0000256" key="1">
    <source>
        <dbReference type="ARBA" id="ARBA00004651"/>
    </source>
</evidence>
<evidence type="ECO:0000259" key="14">
    <source>
        <dbReference type="PROSITE" id="PS50885"/>
    </source>
</evidence>
<feature type="transmembrane region" description="Helical" evidence="12">
    <location>
        <begin position="294"/>
        <end position="315"/>
    </location>
</feature>
<sequence>MKEKTKNKVAPFNSIAGKLLISVVPMIAISFFIVAGVIFSVAKNVIVGDAQNALVQETRANSQDIGRILANRKGYYSAIADFLSNNEVGGTKEIVSTFKYTSKIYSDMYPGFFGYFEGEKYIDMTGWEPTSDFDPTKRAWYITGSGKNEMTWGVPYLDSTSGGYNVSVSREVTTPSGKKGVIAADLYLKDIGERVSKYRPSGTGRVVLMDDSLTIIASSLKGYVGTSAEKHTENPVTIAIAKELRAGKSGIQIITGDGGQKYYIAIEVIPDTKWTMISYIKEADVISEITKLKYLTVVIVAVMLLLAILLLVFSVRRYITSPVAKLTGNIVSITENDFTVDIQSKGKDEISIMNASMHKFVDNMQKALIQMRNETDKLMELSDNSRKSSENMNTQAQEQSSSMEQISQTMDGISSAVAELAENATELAQMVSDLTDQGQNIGVTMKELVEKADQGQREMVAANHDMEAISASMDDMNNVVKTVEESTKRITGIVEMINSIAEQTNLLSLNASIEAARAGDAGRGFAVVASEIGSLANESANSSQEIGKIIGEVMEQIFSLTTKSSENMEDIQKSTGAVKVAQSAFEELYNNLDQASSTMKNMIKMINTIDDISNSVAAISEEQSASAEEVMATVQNITEAAIEVANESKGAAEMATDVSDAAETIKTFVDTFKLEK</sequence>
<evidence type="ECO:0000256" key="2">
    <source>
        <dbReference type="ARBA" id="ARBA00022475"/>
    </source>
</evidence>
<reference evidence="16" key="1">
    <citation type="submission" date="2016-10" db="EMBL/GenBank/DDBJ databases">
        <authorList>
            <person name="Varghese N."/>
            <person name="Submissions S."/>
        </authorList>
    </citation>
    <scope>NUCLEOTIDE SEQUENCE [LARGE SCALE GENOMIC DNA]</scope>
    <source>
        <strain evidence="16">S1b</strain>
    </source>
</reference>
<comment type="similarity">
    <text evidence="8">Belongs to the methyl-accepting chemotaxis (MCP) protein family.</text>
</comment>
<dbReference type="SMART" id="SM00304">
    <property type="entry name" value="HAMP"/>
    <property type="match status" value="1"/>
</dbReference>
<dbReference type="RefSeq" id="WP_074730420.1">
    <property type="nucleotide sequence ID" value="NZ_FOGW01000007.1"/>
</dbReference>
<feature type="compositionally biased region" description="Low complexity" evidence="11">
    <location>
        <begin position="394"/>
        <end position="406"/>
    </location>
</feature>
<feature type="transmembrane region" description="Helical" evidence="12">
    <location>
        <begin position="20"/>
        <end position="42"/>
    </location>
</feature>
<keyword evidence="4 12" id="KW-0812">Transmembrane</keyword>
<dbReference type="PROSITE" id="PS50885">
    <property type="entry name" value="HAMP"/>
    <property type="match status" value="1"/>
</dbReference>
<gene>
    <name evidence="15" type="ORF">SAMN02910429_00696</name>
</gene>
<evidence type="ECO:0000313" key="15">
    <source>
        <dbReference type="EMBL" id="SER65674.1"/>
    </source>
</evidence>
<keyword evidence="10" id="KW-0175">Coiled coil</keyword>
<dbReference type="CDD" id="cd12912">
    <property type="entry name" value="PDC2_MCP_like"/>
    <property type="match status" value="1"/>
</dbReference>
<evidence type="ECO:0000256" key="5">
    <source>
        <dbReference type="ARBA" id="ARBA00022989"/>
    </source>
</evidence>
<accession>A0A1H9QYX1</accession>
<keyword evidence="5 12" id="KW-1133">Transmembrane helix</keyword>
<dbReference type="GO" id="GO:0005886">
    <property type="term" value="C:plasma membrane"/>
    <property type="evidence" value="ECO:0007669"/>
    <property type="project" value="UniProtKB-SubCell"/>
</dbReference>
<evidence type="ECO:0000313" key="16">
    <source>
        <dbReference type="Proteomes" id="UP000182471"/>
    </source>
</evidence>
<keyword evidence="7 9" id="KW-0807">Transducer</keyword>
<evidence type="ECO:0000256" key="7">
    <source>
        <dbReference type="ARBA" id="ARBA00023224"/>
    </source>
</evidence>
<feature type="domain" description="HAMP" evidence="14">
    <location>
        <begin position="317"/>
        <end position="369"/>
    </location>
</feature>
<dbReference type="PANTHER" id="PTHR32089:SF112">
    <property type="entry name" value="LYSOZYME-LIKE PROTEIN-RELATED"/>
    <property type="match status" value="1"/>
</dbReference>
<dbReference type="PROSITE" id="PS50111">
    <property type="entry name" value="CHEMOTAXIS_TRANSDUC_2"/>
    <property type="match status" value="1"/>
</dbReference>
<dbReference type="Pfam" id="PF02743">
    <property type="entry name" value="dCache_1"/>
    <property type="match status" value="1"/>
</dbReference>
<comment type="subcellular location">
    <subcellularLocation>
        <location evidence="1">Cell membrane</location>
        <topology evidence="1">Multi-pass membrane protein</topology>
    </subcellularLocation>
</comment>
<dbReference type="InterPro" id="IPR033479">
    <property type="entry name" value="dCache_1"/>
</dbReference>